<dbReference type="PANTHER" id="PTHR30055:SF226">
    <property type="entry name" value="HTH-TYPE TRANSCRIPTIONAL REGULATOR PKSA"/>
    <property type="match status" value="1"/>
</dbReference>
<protein>
    <submittedName>
        <fullName evidence="4">TetR/AcrR family transcriptional regulator</fullName>
    </submittedName>
</protein>
<dbReference type="GO" id="GO:0003700">
    <property type="term" value="F:DNA-binding transcription factor activity"/>
    <property type="evidence" value="ECO:0007669"/>
    <property type="project" value="TreeGrafter"/>
</dbReference>
<dbReference type="InterPro" id="IPR001647">
    <property type="entry name" value="HTH_TetR"/>
</dbReference>
<evidence type="ECO:0000256" key="2">
    <source>
        <dbReference type="PROSITE-ProRule" id="PRU00335"/>
    </source>
</evidence>
<organism evidence="4 5">
    <name type="scientific">Paenibacillus paeoniae</name>
    <dbReference type="NCBI Taxonomy" id="2292705"/>
    <lineage>
        <taxon>Bacteria</taxon>
        <taxon>Bacillati</taxon>
        <taxon>Bacillota</taxon>
        <taxon>Bacilli</taxon>
        <taxon>Bacillales</taxon>
        <taxon>Paenibacillaceae</taxon>
        <taxon>Paenibacillus</taxon>
    </lineage>
</organism>
<sequence length="212" mass="24488">MSKKAEQTEKKLLQCAKDEFLEKGFLGANVRSIAQRAGMTTGAIYRYYEDKNAMFEAIMKPVLDEFDVLFQEASSVQSELLDNNELESRMPVASRRLLEFVDYMYQRFDEFDMLVNGSAGSSLENFAEKWIEADIEATRLYMEKLVAMGLLRNDPSMRVIAIFVKQGYWAILEVVASRMTYEEAMDYMRYLIPFLHAGWKTLLEEGEETAPN</sequence>
<keyword evidence="1 2" id="KW-0238">DNA-binding</keyword>
<evidence type="ECO:0000256" key="1">
    <source>
        <dbReference type="ARBA" id="ARBA00023125"/>
    </source>
</evidence>
<reference evidence="4 5" key="1">
    <citation type="submission" date="2018-08" db="EMBL/GenBank/DDBJ databases">
        <title>Paenibacillus sp. M4BSY-1, whole genome shotgun sequence.</title>
        <authorList>
            <person name="Tuo L."/>
        </authorList>
    </citation>
    <scope>NUCLEOTIDE SEQUENCE [LARGE SCALE GENOMIC DNA]</scope>
    <source>
        <strain evidence="4 5">M4BSY-1</strain>
    </source>
</reference>
<dbReference type="SUPFAM" id="SSF46689">
    <property type="entry name" value="Homeodomain-like"/>
    <property type="match status" value="1"/>
</dbReference>
<gene>
    <name evidence="4" type="ORF">DX130_14040</name>
</gene>
<proteinExistence type="predicted"/>
<dbReference type="InterPro" id="IPR009057">
    <property type="entry name" value="Homeodomain-like_sf"/>
</dbReference>
<dbReference type="RefSeq" id="WP_116046406.1">
    <property type="nucleotide sequence ID" value="NZ_QUBQ01000002.1"/>
</dbReference>
<feature type="DNA-binding region" description="H-T-H motif" evidence="2">
    <location>
        <begin position="29"/>
        <end position="48"/>
    </location>
</feature>
<feature type="domain" description="HTH tetR-type" evidence="3">
    <location>
        <begin position="6"/>
        <end position="66"/>
    </location>
</feature>
<dbReference type="PANTHER" id="PTHR30055">
    <property type="entry name" value="HTH-TYPE TRANSCRIPTIONAL REGULATOR RUTR"/>
    <property type="match status" value="1"/>
</dbReference>
<dbReference type="Proteomes" id="UP000261905">
    <property type="component" value="Unassembled WGS sequence"/>
</dbReference>
<dbReference type="PROSITE" id="PS50977">
    <property type="entry name" value="HTH_TETR_2"/>
    <property type="match status" value="1"/>
</dbReference>
<keyword evidence="5" id="KW-1185">Reference proteome</keyword>
<dbReference type="Pfam" id="PF00440">
    <property type="entry name" value="TetR_N"/>
    <property type="match status" value="1"/>
</dbReference>
<dbReference type="Gene3D" id="1.10.357.10">
    <property type="entry name" value="Tetracycline Repressor, domain 2"/>
    <property type="match status" value="1"/>
</dbReference>
<dbReference type="InterPro" id="IPR050109">
    <property type="entry name" value="HTH-type_TetR-like_transc_reg"/>
</dbReference>
<evidence type="ECO:0000313" key="4">
    <source>
        <dbReference type="EMBL" id="REK74784.1"/>
    </source>
</evidence>
<dbReference type="EMBL" id="QUBQ01000002">
    <property type="protein sequence ID" value="REK74784.1"/>
    <property type="molecule type" value="Genomic_DNA"/>
</dbReference>
<comment type="caution">
    <text evidence="4">The sequence shown here is derived from an EMBL/GenBank/DDBJ whole genome shotgun (WGS) entry which is preliminary data.</text>
</comment>
<dbReference type="AlphaFoldDB" id="A0A371PFZ6"/>
<dbReference type="PRINTS" id="PR00455">
    <property type="entry name" value="HTHTETR"/>
</dbReference>
<name>A0A371PFZ6_9BACL</name>
<accession>A0A371PFZ6</accession>
<evidence type="ECO:0000313" key="5">
    <source>
        <dbReference type="Proteomes" id="UP000261905"/>
    </source>
</evidence>
<dbReference type="GO" id="GO:0000976">
    <property type="term" value="F:transcription cis-regulatory region binding"/>
    <property type="evidence" value="ECO:0007669"/>
    <property type="project" value="TreeGrafter"/>
</dbReference>
<dbReference type="OrthoDB" id="494991at2"/>
<evidence type="ECO:0000259" key="3">
    <source>
        <dbReference type="PROSITE" id="PS50977"/>
    </source>
</evidence>